<evidence type="ECO:0000313" key="1">
    <source>
        <dbReference type="EMBL" id="MEQ1407729.1"/>
    </source>
</evidence>
<accession>A0ABV0M768</accession>
<sequence>MTVTKVKAHTRGVPDPFTPVFEARRKDFALKWGVELLGANDDRLAAPVADPVAGPGRVTVESIKRQLKDIARMIGGQG</sequence>
<comment type="caution">
    <text evidence="1">The sequence shown here is derived from an EMBL/GenBank/DDBJ whole genome shotgun (WGS) entry which is preliminary data.</text>
</comment>
<evidence type="ECO:0000313" key="2">
    <source>
        <dbReference type="Proteomes" id="UP001496627"/>
    </source>
</evidence>
<keyword evidence="2" id="KW-1185">Reference proteome</keyword>
<gene>
    <name evidence="1" type="ORF">ABK249_22675</name>
</gene>
<name>A0ABV0M768_9HYPH</name>
<reference evidence="1 2" key="1">
    <citation type="submission" date="2024-05" db="EMBL/GenBank/DDBJ databases">
        <title>Neorhizobium sp. Rsf11, a plant growth promoting and heavy metal resistant PAH-degrader.</title>
        <authorList>
            <person name="Golubev S.N."/>
            <person name="Muratova A.Y."/>
            <person name="Markelova M.I."/>
        </authorList>
    </citation>
    <scope>NUCLEOTIDE SEQUENCE [LARGE SCALE GENOMIC DNA]</scope>
    <source>
        <strain evidence="1 2">Rsf11</strain>
    </source>
</reference>
<protein>
    <submittedName>
        <fullName evidence="1">Uncharacterized protein</fullName>
    </submittedName>
</protein>
<dbReference type="RefSeq" id="WP_348864094.1">
    <property type="nucleotide sequence ID" value="NZ_JBEAAL010000020.1"/>
</dbReference>
<dbReference type="EMBL" id="JBEAAL010000020">
    <property type="protein sequence ID" value="MEQ1407729.1"/>
    <property type="molecule type" value="Genomic_DNA"/>
</dbReference>
<organism evidence="1 2">
    <name type="scientific">Neorhizobium phenanthreniclasticum</name>
    <dbReference type="NCBI Taxonomy" id="3157917"/>
    <lineage>
        <taxon>Bacteria</taxon>
        <taxon>Pseudomonadati</taxon>
        <taxon>Pseudomonadota</taxon>
        <taxon>Alphaproteobacteria</taxon>
        <taxon>Hyphomicrobiales</taxon>
        <taxon>Rhizobiaceae</taxon>
        <taxon>Rhizobium/Agrobacterium group</taxon>
        <taxon>Neorhizobium</taxon>
    </lineage>
</organism>
<proteinExistence type="predicted"/>
<dbReference type="Proteomes" id="UP001496627">
    <property type="component" value="Unassembled WGS sequence"/>
</dbReference>